<evidence type="ECO:0000313" key="4">
    <source>
        <dbReference type="Proteomes" id="UP001443914"/>
    </source>
</evidence>
<evidence type="ECO:0000256" key="1">
    <source>
        <dbReference type="SAM" id="Coils"/>
    </source>
</evidence>
<reference evidence="3" key="1">
    <citation type="submission" date="2024-03" db="EMBL/GenBank/DDBJ databases">
        <title>WGS assembly of Saponaria officinalis var. Norfolk2.</title>
        <authorList>
            <person name="Jenkins J."/>
            <person name="Shu S."/>
            <person name="Grimwood J."/>
            <person name="Barry K."/>
            <person name="Goodstein D."/>
            <person name="Schmutz J."/>
            <person name="Leebens-Mack J."/>
            <person name="Osbourn A."/>
        </authorList>
    </citation>
    <scope>NUCLEOTIDE SEQUENCE [LARGE SCALE GENOMIC DNA]</scope>
    <source>
        <strain evidence="3">JIC</strain>
    </source>
</reference>
<name>A0AAW1JBT8_SAPOF</name>
<organism evidence="3 4">
    <name type="scientific">Saponaria officinalis</name>
    <name type="common">Common soapwort</name>
    <name type="synonym">Lychnis saponaria</name>
    <dbReference type="NCBI Taxonomy" id="3572"/>
    <lineage>
        <taxon>Eukaryota</taxon>
        <taxon>Viridiplantae</taxon>
        <taxon>Streptophyta</taxon>
        <taxon>Embryophyta</taxon>
        <taxon>Tracheophyta</taxon>
        <taxon>Spermatophyta</taxon>
        <taxon>Magnoliopsida</taxon>
        <taxon>eudicotyledons</taxon>
        <taxon>Gunneridae</taxon>
        <taxon>Pentapetalae</taxon>
        <taxon>Caryophyllales</taxon>
        <taxon>Caryophyllaceae</taxon>
        <taxon>Caryophylleae</taxon>
        <taxon>Saponaria</taxon>
    </lineage>
</organism>
<evidence type="ECO:0000256" key="2">
    <source>
        <dbReference type="SAM" id="MobiDB-lite"/>
    </source>
</evidence>
<evidence type="ECO:0000313" key="3">
    <source>
        <dbReference type="EMBL" id="KAK9699491.1"/>
    </source>
</evidence>
<dbReference type="AlphaFoldDB" id="A0AAW1JBT8"/>
<dbReference type="Proteomes" id="UP001443914">
    <property type="component" value="Unassembled WGS sequence"/>
</dbReference>
<proteinExistence type="predicted"/>
<comment type="caution">
    <text evidence="3">The sequence shown here is derived from an EMBL/GenBank/DDBJ whole genome shotgun (WGS) entry which is preliminary data.</text>
</comment>
<feature type="region of interest" description="Disordered" evidence="2">
    <location>
        <begin position="605"/>
        <end position="636"/>
    </location>
</feature>
<accession>A0AAW1JBT8</accession>
<gene>
    <name evidence="3" type="ORF">RND81_08G177100</name>
</gene>
<dbReference type="EMBL" id="JBDFQZ010000008">
    <property type="protein sequence ID" value="KAK9699491.1"/>
    <property type="molecule type" value="Genomic_DNA"/>
</dbReference>
<keyword evidence="4" id="KW-1185">Reference proteome</keyword>
<protein>
    <submittedName>
        <fullName evidence="3">Uncharacterized protein</fullName>
    </submittedName>
</protein>
<feature type="compositionally biased region" description="Basic and acidic residues" evidence="2">
    <location>
        <begin position="618"/>
        <end position="636"/>
    </location>
</feature>
<dbReference type="PANTHER" id="PTHR34121">
    <property type="entry name" value="MYOSIN-11"/>
    <property type="match status" value="1"/>
</dbReference>
<keyword evidence="1" id="KW-0175">Coiled coil</keyword>
<sequence length="678" mass="77332">MSWLRTAVNKAVEVGNKNNITRTVRNYADSVVLQAGQAVAEGAKLIQERIVPRNQKSFKSAVKRLEEASVSCRGLERVQLLRRWLTMLKQIERISRNSSEEHGMTLEEHLDSDEIKDNTRKPSLDVLFYDSDDQNEPMNFRDVFLHSQALEGITLSMILEAPSEEEVSLLFEMFGLCLTGGKEVHHAIVSSIQDLAQVFSSYEDEVLVKREELLQFAQGAISGLKISAELLRVDNKASSLKKKLDEIRISLEHSGEGSEKSETEHKNETIQGLKQALTEIRLCSTLEGLLLKKQSLYNGDTPEVHAQKIDKLKVLSDSLANSAAKSEKRISDARTQREEALKFRVLKESEVGEMEKEIGAEVTELEKQRDELEAQLKKVNISLTASRKRLQVVQEEKDQFDEANNQILEHLKTKEEELSRSIDSCKAEADVIKTWINFLEDTWAIQCTYAESKEKQAKNELEVHEDFFVDFAIKLLSGYKKELEPCIGRIEKYVENLKALSGGNRSEIKSHGDHEDSSLLNPRRILEEEYLDYEAKIVTTFSVVDNIKEHMFLTQGKIPRKDDSKVRELIDDIEKLRNEFDLIERPTLEMEIPNKEPEILVSEKPQETISQPPVKAAESSKAHERHIEKSSAKEEQVLDHEAELAKLESEFGKVSHDYTSDEIGGWEFDELEKELADK</sequence>
<feature type="coiled-coil region" evidence="1">
    <location>
        <begin position="355"/>
        <end position="428"/>
    </location>
</feature>
<dbReference type="PANTHER" id="PTHR34121:SF1">
    <property type="entry name" value="FILAMIN-A-INTERACTING PROTEIN 1"/>
    <property type="match status" value="1"/>
</dbReference>